<proteinExistence type="inferred from homology"/>
<dbReference type="OrthoDB" id="3576811at2"/>
<dbReference type="InterPro" id="IPR036513">
    <property type="entry name" value="STAS_dom_sf"/>
</dbReference>
<dbReference type="InterPro" id="IPR003658">
    <property type="entry name" value="Anti-sigma_ant"/>
</dbReference>
<evidence type="ECO:0000259" key="3">
    <source>
        <dbReference type="PROSITE" id="PS50801"/>
    </source>
</evidence>
<dbReference type="AlphaFoldDB" id="A0A1G9TR37"/>
<dbReference type="PANTHER" id="PTHR33495:SF2">
    <property type="entry name" value="ANTI-SIGMA FACTOR ANTAGONIST TM_1081-RELATED"/>
    <property type="match status" value="1"/>
</dbReference>
<dbReference type="Gene3D" id="3.30.750.24">
    <property type="entry name" value="STAS domain"/>
    <property type="match status" value="1"/>
</dbReference>
<keyword evidence="5" id="KW-1185">Reference proteome</keyword>
<organism evidence="4 5">
    <name type="scientific">Allokutzneria albata</name>
    <name type="common">Kibdelosporangium albatum</name>
    <dbReference type="NCBI Taxonomy" id="211114"/>
    <lineage>
        <taxon>Bacteria</taxon>
        <taxon>Bacillati</taxon>
        <taxon>Actinomycetota</taxon>
        <taxon>Actinomycetes</taxon>
        <taxon>Pseudonocardiales</taxon>
        <taxon>Pseudonocardiaceae</taxon>
        <taxon>Allokutzneria</taxon>
    </lineage>
</organism>
<evidence type="ECO:0000313" key="4">
    <source>
        <dbReference type="EMBL" id="SDM50091.1"/>
    </source>
</evidence>
<feature type="domain" description="STAS" evidence="3">
    <location>
        <begin position="21"/>
        <end position="131"/>
    </location>
</feature>
<name>A0A1G9TR37_ALLAB</name>
<dbReference type="PANTHER" id="PTHR33495">
    <property type="entry name" value="ANTI-SIGMA FACTOR ANTAGONIST TM_1081-RELATED-RELATED"/>
    <property type="match status" value="1"/>
</dbReference>
<dbReference type="RefSeq" id="WP_030432577.1">
    <property type="nucleotide sequence ID" value="NZ_JOEF01000029.1"/>
</dbReference>
<protein>
    <recommendedName>
        <fullName evidence="2">Anti-sigma factor antagonist</fullName>
    </recommendedName>
</protein>
<dbReference type="CDD" id="cd07043">
    <property type="entry name" value="STAS_anti-anti-sigma_factors"/>
    <property type="match status" value="1"/>
</dbReference>
<dbReference type="PROSITE" id="PS50801">
    <property type="entry name" value="STAS"/>
    <property type="match status" value="1"/>
</dbReference>
<dbReference type="EMBL" id="LT629701">
    <property type="protein sequence ID" value="SDM50091.1"/>
    <property type="molecule type" value="Genomic_DNA"/>
</dbReference>
<gene>
    <name evidence="4" type="ORF">SAMN04489726_1940</name>
</gene>
<sequence>MASSDKLDFTPYDPGQPAPLLHVRVARTGATSVITVAGEIDMYSARELEVALTGQMEADADASVVIADLNGVSFMGSVGLAVLHEAAVRAARQGVQLRLAVSTKVVTRALEVSGLTSEFALYRTVQEALAA</sequence>
<comment type="similarity">
    <text evidence="1 2">Belongs to the anti-sigma-factor antagonist family.</text>
</comment>
<evidence type="ECO:0000256" key="2">
    <source>
        <dbReference type="RuleBase" id="RU003749"/>
    </source>
</evidence>
<dbReference type="Pfam" id="PF01740">
    <property type="entry name" value="STAS"/>
    <property type="match status" value="1"/>
</dbReference>
<dbReference type="Proteomes" id="UP000183376">
    <property type="component" value="Chromosome I"/>
</dbReference>
<dbReference type="NCBIfam" id="TIGR00377">
    <property type="entry name" value="ant_ant_sig"/>
    <property type="match status" value="1"/>
</dbReference>
<dbReference type="eggNOG" id="COG1366">
    <property type="taxonomic scope" value="Bacteria"/>
</dbReference>
<reference evidence="4 5" key="1">
    <citation type="submission" date="2016-10" db="EMBL/GenBank/DDBJ databases">
        <authorList>
            <person name="de Groot N.N."/>
        </authorList>
    </citation>
    <scope>NUCLEOTIDE SEQUENCE [LARGE SCALE GENOMIC DNA]</scope>
    <source>
        <strain evidence="4 5">DSM 44149</strain>
    </source>
</reference>
<dbReference type="GO" id="GO:0043856">
    <property type="term" value="F:anti-sigma factor antagonist activity"/>
    <property type="evidence" value="ECO:0007669"/>
    <property type="project" value="InterPro"/>
</dbReference>
<dbReference type="STRING" id="211114.SAMN04489726_1940"/>
<accession>A0A1G9TR37</accession>
<evidence type="ECO:0000256" key="1">
    <source>
        <dbReference type="ARBA" id="ARBA00009013"/>
    </source>
</evidence>
<evidence type="ECO:0000313" key="5">
    <source>
        <dbReference type="Proteomes" id="UP000183376"/>
    </source>
</evidence>
<dbReference type="SUPFAM" id="SSF52091">
    <property type="entry name" value="SpoIIaa-like"/>
    <property type="match status" value="1"/>
</dbReference>
<dbReference type="InterPro" id="IPR002645">
    <property type="entry name" value="STAS_dom"/>
</dbReference>